<protein>
    <recommendedName>
        <fullName evidence="2">DUF7587 domain-containing protein</fullName>
    </recommendedName>
</protein>
<sequence length="499" mass="56854">MAQELDFSSPPNRHSWTDGQRIVLCLLRKYYKNKWDDLARIFNRVFARELSLSGYFQGMPTRVIHSQYHTMQHKKFPVWTKINSSSSLAKREYDLLFLIITTARGLGVTLIRNNQHTPVFIQPSGHSFVEPTENPVQRLEISKRQEQEPPADFSTFSPASDGVIPEDDRSSSSTTPNSPNSTLRIPQPDSMSPVQNGKPYLAFRYWSSKSCGMNTCSYFVAGIWANRPNHMSQPNFDPLVIESLARSHLTRCKVKTPFISVFDTPLAPLQRALQEDDGMITVFDLSSFDNTRIFSAVDILKHEPLILESHERPYSGYSEFLIWGDISSEHIVGSVRAKDLLDLSSRYEELLQISTIKLFRLNGKPLKRRLIAQKTPANRSTGYLLGRLLCKAKFPQKYASELAIKISKSWRFQMEGDDGFQLLSKGVQAGYDSIRKSSNRHSQWSHKHCSQASSTDDGWEFVEPSDNADWVDEDCSLSPQEQIDVFAKSRNHIANVMGY</sequence>
<evidence type="ECO:0000313" key="4">
    <source>
        <dbReference type="Proteomes" id="UP000054567"/>
    </source>
</evidence>
<name>A0A0J6FIE5_COCPO</name>
<proteinExistence type="predicted"/>
<feature type="compositionally biased region" description="Low complexity" evidence="1">
    <location>
        <begin position="171"/>
        <end position="182"/>
    </location>
</feature>
<feature type="domain" description="DUF7587" evidence="2">
    <location>
        <begin position="198"/>
        <end position="340"/>
    </location>
</feature>
<reference evidence="4" key="3">
    <citation type="journal article" date="2010" name="Genome Res.">
        <title>Population genomic sequencing of Coccidioides fungi reveals recent hybridization and transposon control.</title>
        <authorList>
            <person name="Neafsey D.E."/>
            <person name="Barker B.M."/>
            <person name="Sharpton T.J."/>
            <person name="Stajich J.E."/>
            <person name="Park D.J."/>
            <person name="Whiston E."/>
            <person name="Hung C.-Y."/>
            <person name="McMahan C."/>
            <person name="White J."/>
            <person name="Sykes S."/>
            <person name="Heiman D."/>
            <person name="Young S."/>
            <person name="Zeng Q."/>
            <person name="Abouelleil A."/>
            <person name="Aftuck L."/>
            <person name="Bessette D."/>
            <person name="Brown A."/>
            <person name="FitzGerald M."/>
            <person name="Lui A."/>
            <person name="Macdonald J.P."/>
            <person name="Priest M."/>
            <person name="Orbach M.J."/>
            <person name="Galgiani J.N."/>
            <person name="Kirkland T.N."/>
            <person name="Cole G.T."/>
            <person name="Birren B.W."/>
            <person name="Henn M.R."/>
            <person name="Taylor J.W."/>
            <person name="Rounsley S.D."/>
        </authorList>
    </citation>
    <scope>NUCLEOTIDE SEQUENCE [LARGE SCALE GENOMIC DNA]</scope>
    <source>
        <strain evidence="4">RMSCC 3488</strain>
    </source>
</reference>
<reference evidence="3 4" key="1">
    <citation type="submission" date="2007-06" db="EMBL/GenBank/DDBJ databases">
        <title>The Genome Sequence of Coccidioides posadasii RMSCC_3488.</title>
        <authorList>
            <consortium name="Coccidioides Genome Resources Consortium"/>
            <consortium name="The Broad Institute Genome Sequencing Platform"/>
            <person name="Henn M.R."/>
            <person name="Sykes S."/>
            <person name="Young S."/>
            <person name="Jaffe D."/>
            <person name="Berlin A."/>
            <person name="Alvarez P."/>
            <person name="Butler J."/>
            <person name="Gnerre S."/>
            <person name="Grabherr M."/>
            <person name="Mauceli E."/>
            <person name="Brockman W."/>
            <person name="Kodira C."/>
            <person name="Alvarado L."/>
            <person name="Zeng Q."/>
            <person name="Crawford M."/>
            <person name="Antoine C."/>
            <person name="Devon K."/>
            <person name="Galgiani J."/>
            <person name="Orsborn K."/>
            <person name="Lewis M.L."/>
            <person name="Nusbaum C."/>
            <person name="Galagan J."/>
            <person name="Birren B."/>
        </authorList>
    </citation>
    <scope>NUCLEOTIDE SEQUENCE [LARGE SCALE GENOMIC DNA]</scope>
    <source>
        <strain evidence="3 4">RMSCC 3488</strain>
    </source>
</reference>
<gene>
    <name evidence="3" type="ORF">CPAG_05472</name>
</gene>
<organism evidence="3 4">
    <name type="scientific">Coccidioides posadasii RMSCC 3488</name>
    <dbReference type="NCBI Taxonomy" id="454284"/>
    <lineage>
        <taxon>Eukaryota</taxon>
        <taxon>Fungi</taxon>
        <taxon>Dikarya</taxon>
        <taxon>Ascomycota</taxon>
        <taxon>Pezizomycotina</taxon>
        <taxon>Eurotiomycetes</taxon>
        <taxon>Eurotiomycetidae</taxon>
        <taxon>Onygenales</taxon>
        <taxon>Onygenaceae</taxon>
        <taxon>Coccidioides</taxon>
    </lineage>
</organism>
<reference evidence="4" key="2">
    <citation type="journal article" date="2009" name="Genome Res.">
        <title>Comparative genomic analyses of the human fungal pathogens Coccidioides and their relatives.</title>
        <authorList>
            <person name="Sharpton T.J."/>
            <person name="Stajich J.E."/>
            <person name="Rounsley S.D."/>
            <person name="Gardner M.J."/>
            <person name="Wortman J.R."/>
            <person name="Jordar V.S."/>
            <person name="Maiti R."/>
            <person name="Kodira C.D."/>
            <person name="Neafsey D.E."/>
            <person name="Zeng Q."/>
            <person name="Hung C.-Y."/>
            <person name="McMahan C."/>
            <person name="Muszewska A."/>
            <person name="Grynberg M."/>
            <person name="Mandel M.A."/>
            <person name="Kellner E.M."/>
            <person name="Barker B.M."/>
            <person name="Galgiani J.N."/>
            <person name="Orbach M.J."/>
            <person name="Kirkland T.N."/>
            <person name="Cole G.T."/>
            <person name="Henn M.R."/>
            <person name="Birren B.W."/>
            <person name="Taylor J.W."/>
        </authorList>
    </citation>
    <scope>NUCLEOTIDE SEQUENCE [LARGE SCALE GENOMIC DNA]</scope>
    <source>
        <strain evidence="4">RMSCC 3488</strain>
    </source>
</reference>
<dbReference type="Proteomes" id="UP000054567">
    <property type="component" value="Unassembled WGS sequence"/>
</dbReference>
<dbReference type="EMBL" id="DS268111">
    <property type="protein sequence ID" value="KMM69150.1"/>
    <property type="molecule type" value="Genomic_DNA"/>
</dbReference>
<evidence type="ECO:0000313" key="3">
    <source>
        <dbReference type="EMBL" id="KMM69150.1"/>
    </source>
</evidence>
<dbReference type="InterPro" id="IPR056009">
    <property type="entry name" value="DUF7587"/>
</dbReference>
<dbReference type="OrthoDB" id="5397734at2759"/>
<accession>A0A0J6FIE5</accession>
<evidence type="ECO:0000256" key="1">
    <source>
        <dbReference type="SAM" id="MobiDB-lite"/>
    </source>
</evidence>
<feature type="region of interest" description="Disordered" evidence="1">
    <location>
        <begin position="143"/>
        <end position="193"/>
    </location>
</feature>
<dbReference type="VEuPathDB" id="FungiDB:CPAG_05472"/>
<dbReference type="Pfam" id="PF24494">
    <property type="entry name" value="DUF7587"/>
    <property type="match status" value="1"/>
</dbReference>
<evidence type="ECO:0000259" key="2">
    <source>
        <dbReference type="Pfam" id="PF24494"/>
    </source>
</evidence>
<dbReference type="AlphaFoldDB" id="A0A0J6FIE5"/>